<keyword evidence="8" id="KW-0560">Oxidoreductase</keyword>
<dbReference type="Proteomes" id="UP001315967">
    <property type="component" value="Chromosome"/>
</dbReference>
<dbReference type="RefSeq" id="WP_313794636.1">
    <property type="nucleotide sequence ID" value="NZ_CP102453.1"/>
</dbReference>
<keyword evidence="7" id="KW-0274">FAD</keyword>
<dbReference type="EC" id="1.3.99.33" evidence="4"/>
<evidence type="ECO:0000256" key="9">
    <source>
        <dbReference type="ARBA" id="ARBA00049922"/>
    </source>
</evidence>
<evidence type="ECO:0000256" key="1">
    <source>
        <dbReference type="ARBA" id="ARBA00001917"/>
    </source>
</evidence>
<feature type="domain" description="FMN-binding" evidence="10">
    <location>
        <begin position="40"/>
        <end position="114"/>
    </location>
</feature>
<dbReference type="InterPro" id="IPR003953">
    <property type="entry name" value="FAD-dep_OxRdtase_2_FAD-bd"/>
</dbReference>
<comment type="cofactor">
    <cofactor evidence="2">
        <name>FAD</name>
        <dbReference type="ChEBI" id="CHEBI:57692"/>
    </cofactor>
</comment>
<dbReference type="EMBL" id="CP102453">
    <property type="protein sequence ID" value="UUX35143.1"/>
    <property type="molecule type" value="Genomic_DNA"/>
</dbReference>
<dbReference type="InterPro" id="IPR050315">
    <property type="entry name" value="FAD-oxidoreductase_2"/>
</dbReference>
<protein>
    <recommendedName>
        <fullName evidence="5">Urocanate reductase</fullName>
        <ecNumber evidence="4">1.3.99.33</ecNumber>
    </recommendedName>
</protein>
<evidence type="ECO:0000313" key="12">
    <source>
        <dbReference type="Proteomes" id="UP001315967"/>
    </source>
</evidence>
<name>A0ABY5P9W6_9LACT</name>
<dbReference type="Gene3D" id="3.90.700.10">
    <property type="entry name" value="Succinate dehydrogenase/fumarate reductase flavoprotein, catalytic domain"/>
    <property type="match status" value="1"/>
</dbReference>
<dbReference type="InterPro" id="IPR007329">
    <property type="entry name" value="FMN-bd"/>
</dbReference>
<evidence type="ECO:0000256" key="3">
    <source>
        <dbReference type="ARBA" id="ARBA00008040"/>
    </source>
</evidence>
<dbReference type="SMART" id="SM00900">
    <property type="entry name" value="FMN_bind"/>
    <property type="match status" value="1"/>
</dbReference>
<dbReference type="PANTHER" id="PTHR43400">
    <property type="entry name" value="FUMARATE REDUCTASE"/>
    <property type="match status" value="1"/>
</dbReference>
<organism evidence="11 12">
    <name type="scientific">Fundicoccus culcitae</name>
    <dbReference type="NCBI Taxonomy" id="2969821"/>
    <lineage>
        <taxon>Bacteria</taxon>
        <taxon>Bacillati</taxon>
        <taxon>Bacillota</taxon>
        <taxon>Bacilli</taxon>
        <taxon>Lactobacillales</taxon>
        <taxon>Aerococcaceae</taxon>
        <taxon>Fundicoccus</taxon>
    </lineage>
</organism>
<evidence type="ECO:0000256" key="6">
    <source>
        <dbReference type="ARBA" id="ARBA00022630"/>
    </source>
</evidence>
<comment type="catalytic activity">
    <reaction evidence="9">
        <text>dihydrourocanate + A = urocanate + AH2</text>
        <dbReference type="Rhea" id="RHEA:36059"/>
        <dbReference type="ChEBI" id="CHEBI:13193"/>
        <dbReference type="ChEBI" id="CHEBI:17499"/>
        <dbReference type="ChEBI" id="CHEBI:27247"/>
        <dbReference type="ChEBI" id="CHEBI:72991"/>
        <dbReference type="EC" id="1.3.99.33"/>
    </reaction>
</comment>
<dbReference type="Pfam" id="PF00890">
    <property type="entry name" value="FAD_binding_2"/>
    <property type="match status" value="2"/>
</dbReference>
<sequence>MVKKIGKWLVVFLVMLLAIGGINLDHATAVDGVFQGSSSGMQGPITAEITVENNQITDITFPVNSETVSVARVAFERIPQQIIEYQSLSMDVVTGATLSSNAIIRAVTAAAEEAGLDVDAMKANEVVLTPSENQEISTDILVIGGGGAGFSAAITAAQEGKNVILIEKSSFLGGNTLMAGDAINAVDPEAQKIMILSEAQKDTLDSYLALTSDDENLKFEEFPEWQAVLEQLQADITKYYEDNEGTEAGVDMPGFDSVALHMWHTYTGGLRELNDGTWVAPDYELAKTLAEGAFGAVEWMDEVGLEPSYGENAEAGNGQKGLYTVLGAMWPRTHTFIAGEERIDILEDAALSAGVEVYKETRGTELITNDDGAVIGVKAVQADGSQITFNTIHGVIIASGGYSANPAMVKEYDEYWGDDLTDRTLSTNVGTNEGDGIVMAQAVGADVVDMGIAQLMPSSSPVKGTMTDGIWADAGAQIWINADGERFVNEYAERDVLAQASLEQENGIFYIIYAGVPDGSGELLKGSTLEDSLFGNTVENMLNTGHIWYGETLAELAEATQEAAAGQIPAFTEEQLRATIEQYNSYAAEQHDPDFGKEVISGAIDLDFIDNTEGYGIVISPRKASLHHTMGGIKINEKTEVLDTEGNVIPGLWAAGEVTGGVHAGNRLGGNAISDVFTFGTIAGENAANSDPIE</sequence>
<evidence type="ECO:0000259" key="10">
    <source>
        <dbReference type="SMART" id="SM00900"/>
    </source>
</evidence>
<dbReference type="SUPFAM" id="SSF51905">
    <property type="entry name" value="FAD/NAD(P)-binding domain"/>
    <property type="match status" value="1"/>
</dbReference>
<evidence type="ECO:0000256" key="4">
    <source>
        <dbReference type="ARBA" id="ARBA00013137"/>
    </source>
</evidence>
<dbReference type="InterPro" id="IPR027477">
    <property type="entry name" value="Succ_DH/fumarate_Rdtase_cat_sf"/>
</dbReference>
<gene>
    <name evidence="11" type="ORF">NRE15_05745</name>
</gene>
<dbReference type="SUPFAM" id="SSF56425">
    <property type="entry name" value="Succinate dehydrogenase/fumarate reductase flavoprotein, catalytic domain"/>
    <property type="match status" value="1"/>
</dbReference>
<keyword evidence="6" id="KW-0285">Flavoprotein</keyword>
<evidence type="ECO:0000256" key="8">
    <source>
        <dbReference type="ARBA" id="ARBA00023002"/>
    </source>
</evidence>
<evidence type="ECO:0000313" key="11">
    <source>
        <dbReference type="EMBL" id="UUX35143.1"/>
    </source>
</evidence>
<dbReference type="Gene3D" id="3.50.50.60">
    <property type="entry name" value="FAD/NAD(P)-binding domain"/>
    <property type="match status" value="2"/>
</dbReference>
<keyword evidence="12" id="KW-1185">Reference proteome</keyword>
<dbReference type="PANTHER" id="PTHR43400:SF7">
    <property type="entry name" value="FAD-DEPENDENT OXIDOREDUCTASE 2 FAD BINDING DOMAIN-CONTAINING PROTEIN"/>
    <property type="match status" value="1"/>
</dbReference>
<dbReference type="Pfam" id="PF04205">
    <property type="entry name" value="FMN_bind"/>
    <property type="match status" value="1"/>
</dbReference>
<comment type="similarity">
    <text evidence="3">Belongs to the FAD-dependent oxidoreductase 2 family. FRD/SDH subfamily.</text>
</comment>
<dbReference type="InterPro" id="IPR036188">
    <property type="entry name" value="FAD/NAD-bd_sf"/>
</dbReference>
<evidence type="ECO:0000256" key="7">
    <source>
        <dbReference type="ARBA" id="ARBA00022827"/>
    </source>
</evidence>
<comment type="cofactor">
    <cofactor evidence="1">
        <name>FMN</name>
        <dbReference type="ChEBI" id="CHEBI:58210"/>
    </cofactor>
</comment>
<evidence type="ECO:0000256" key="5">
    <source>
        <dbReference type="ARBA" id="ARBA00015872"/>
    </source>
</evidence>
<reference evidence="11 12" key="1">
    <citation type="submission" date="2022-08" db="EMBL/GenBank/DDBJ databases">
        <title>Aerococcaceae sp. nov isolated from spoiled eye mask.</title>
        <authorList>
            <person name="Zhou G."/>
            <person name="Xie X.-B."/>
            <person name="Shi Q.-S."/>
            <person name="Wang Y.-S."/>
            <person name="Wen X."/>
            <person name="Peng H."/>
            <person name="Yang X.-J."/>
            <person name="Tao H.-B."/>
            <person name="Huang X.-M."/>
        </authorList>
    </citation>
    <scope>NUCLEOTIDE SEQUENCE [LARGE SCALE GENOMIC DNA]</scope>
    <source>
        <strain evidence="12">DM20194951</strain>
    </source>
</reference>
<dbReference type="Gene3D" id="3.90.1010.20">
    <property type="match status" value="1"/>
</dbReference>
<proteinExistence type="inferred from homology"/>
<evidence type="ECO:0000256" key="2">
    <source>
        <dbReference type="ARBA" id="ARBA00001974"/>
    </source>
</evidence>
<accession>A0ABY5P9W6</accession>